<feature type="transmembrane region" description="Helical" evidence="11">
    <location>
        <begin position="68"/>
        <end position="86"/>
    </location>
</feature>
<evidence type="ECO:0000313" key="12">
    <source>
        <dbReference type="EMBL" id="MBH0238950.1"/>
    </source>
</evidence>
<keyword evidence="3" id="KW-0813">Transport</keyword>
<keyword evidence="4" id="KW-1003">Cell membrane</keyword>
<keyword evidence="5" id="KW-0997">Cell inner membrane</keyword>
<evidence type="ECO:0000256" key="11">
    <source>
        <dbReference type="SAM" id="Phobius"/>
    </source>
</evidence>
<dbReference type="EMBL" id="JADZLT010000052">
    <property type="protein sequence ID" value="MBH0238950.1"/>
    <property type="molecule type" value="Genomic_DNA"/>
</dbReference>
<feature type="transmembrane region" description="Helical" evidence="11">
    <location>
        <begin position="92"/>
        <end position="115"/>
    </location>
</feature>
<dbReference type="InterPro" id="IPR001851">
    <property type="entry name" value="ABC_transp_permease"/>
</dbReference>
<gene>
    <name evidence="12" type="ORF">I5731_14045</name>
</gene>
<dbReference type="AlphaFoldDB" id="A0A931I2B0"/>
<keyword evidence="7 11" id="KW-1133">Transmembrane helix</keyword>
<evidence type="ECO:0000256" key="9">
    <source>
        <dbReference type="ARBA" id="ARBA00025439"/>
    </source>
</evidence>
<proteinExistence type="predicted"/>
<evidence type="ECO:0000256" key="10">
    <source>
        <dbReference type="ARBA" id="ARBA00039382"/>
    </source>
</evidence>
<comment type="subunit">
    <text evidence="2">The complex is composed of two ATP-binding proteins (LsrA), two transmembrane proteins (LsrC and LsrD) and a solute-binding protein (LsrB).</text>
</comment>
<evidence type="ECO:0000256" key="5">
    <source>
        <dbReference type="ARBA" id="ARBA00022519"/>
    </source>
</evidence>
<evidence type="ECO:0000256" key="4">
    <source>
        <dbReference type="ARBA" id="ARBA00022475"/>
    </source>
</evidence>
<dbReference type="GO" id="GO:0022857">
    <property type="term" value="F:transmembrane transporter activity"/>
    <property type="evidence" value="ECO:0007669"/>
    <property type="project" value="InterPro"/>
</dbReference>
<feature type="transmembrane region" description="Helical" evidence="11">
    <location>
        <begin position="14"/>
        <end position="34"/>
    </location>
</feature>
<dbReference type="GO" id="GO:0005886">
    <property type="term" value="C:plasma membrane"/>
    <property type="evidence" value="ECO:0007669"/>
    <property type="project" value="UniProtKB-SubCell"/>
</dbReference>
<accession>A0A931I2B0</accession>
<feature type="transmembrane region" description="Helical" evidence="11">
    <location>
        <begin position="40"/>
        <end position="61"/>
    </location>
</feature>
<feature type="transmembrane region" description="Helical" evidence="11">
    <location>
        <begin position="243"/>
        <end position="262"/>
    </location>
</feature>
<keyword evidence="6 11" id="KW-0812">Transmembrane</keyword>
<comment type="subcellular location">
    <subcellularLocation>
        <location evidence="1">Cell membrane</location>
        <topology evidence="1">Multi-pass membrane protein</topology>
    </subcellularLocation>
</comment>
<comment type="caution">
    <text evidence="12">The sequence shown here is derived from an EMBL/GenBank/DDBJ whole genome shotgun (WGS) entry which is preliminary data.</text>
</comment>
<sequence length="329" mass="33639">MLAKLAQRIGGRELTLLAAVVAAAVVFASLSPVFLHPNNVYAIIRNSTELMLIGLGLTFVLAIGGIDVSVGMILGIAAIAIGNLLLAGVDPWLAALAGPLVGLALGAFSGTVIVLGRIPAIVATIGLLGVYRTTIFALLGGSWLSGLPSSLSEIFAARIAGVIPTSYIVIVVAYAAAFVVLRRTPFGLHLLAVGNAEERARLSGVAVRKVRIAAYMVSGALCGIAATFYIANYRNVEMTVGSTVALDAIAAVVLGGTSILGGKASLLGTALGVLLIRMLQNGFTIVGLPSLWQPVVTGVLLLLALTLERAAVAGLFRRLGGLVAARRTA</sequence>
<dbReference type="PANTHER" id="PTHR32196:SF29">
    <property type="entry name" value="AUTOINDUCER 2 IMPORT SYSTEM PERMEASE PROTEIN LSRC"/>
    <property type="match status" value="1"/>
</dbReference>
<keyword evidence="8 11" id="KW-0472">Membrane</keyword>
<name>A0A931I2B0_9HYPH</name>
<feature type="transmembrane region" description="Helical" evidence="11">
    <location>
        <begin position="155"/>
        <end position="181"/>
    </location>
</feature>
<feature type="transmembrane region" description="Helical" evidence="11">
    <location>
        <begin position="212"/>
        <end position="231"/>
    </location>
</feature>
<evidence type="ECO:0000256" key="3">
    <source>
        <dbReference type="ARBA" id="ARBA00022448"/>
    </source>
</evidence>
<dbReference type="PANTHER" id="PTHR32196">
    <property type="entry name" value="ABC TRANSPORTER PERMEASE PROTEIN YPHD-RELATED-RELATED"/>
    <property type="match status" value="1"/>
</dbReference>
<evidence type="ECO:0000256" key="6">
    <source>
        <dbReference type="ARBA" id="ARBA00022692"/>
    </source>
</evidence>
<dbReference type="Pfam" id="PF02653">
    <property type="entry name" value="BPD_transp_2"/>
    <property type="match status" value="1"/>
</dbReference>
<dbReference type="RefSeq" id="WP_197312034.1">
    <property type="nucleotide sequence ID" value="NZ_JADZLT010000052.1"/>
</dbReference>
<dbReference type="CDD" id="cd06579">
    <property type="entry name" value="TM_PBP1_transp_AraH_like"/>
    <property type="match status" value="1"/>
</dbReference>
<reference evidence="12" key="1">
    <citation type="submission" date="2020-12" db="EMBL/GenBank/DDBJ databases">
        <title>Methylobrevis albus sp. nov., isolated from fresh water lack sediment.</title>
        <authorList>
            <person name="Zou Q."/>
        </authorList>
    </citation>
    <scope>NUCLEOTIDE SEQUENCE</scope>
    <source>
        <strain evidence="12">L22</strain>
    </source>
</reference>
<feature type="transmembrane region" description="Helical" evidence="11">
    <location>
        <begin position="122"/>
        <end position="143"/>
    </location>
</feature>
<organism evidence="12 13">
    <name type="scientific">Methylobrevis albus</name>
    <dbReference type="NCBI Taxonomy" id="2793297"/>
    <lineage>
        <taxon>Bacteria</taxon>
        <taxon>Pseudomonadati</taxon>
        <taxon>Pseudomonadota</taxon>
        <taxon>Alphaproteobacteria</taxon>
        <taxon>Hyphomicrobiales</taxon>
        <taxon>Pleomorphomonadaceae</taxon>
        <taxon>Methylobrevis</taxon>
    </lineage>
</organism>
<keyword evidence="13" id="KW-1185">Reference proteome</keyword>
<evidence type="ECO:0000256" key="8">
    <source>
        <dbReference type="ARBA" id="ARBA00023136"/>
    </source>
</evidence>
<evidence type="ECO:0000256" key="7">
    <source>
        <dbReference type="ARBA" id="ARBA00022989"/>
    </source>
</evidence>
<evidence type="ECO:0000313" key="13">
    <source>
        <dbReference type="Proteomes" id="UP000631694"/>
    </source>
</evidence>
<dbReference type="Proteomes" id="UP000631694">
    <property type="component" value="Unassembled WGS sequence"/>
</dbReference>
<comment type="function">
    <text evidence="9">Part of the ABC transporter complex LsrABCD involved in autoinducer 2 (AI-2) import. Probably responsible for the translocation of the substrate across the membrane.</text>
</comment>
<protein>
    <recommendedName>
        <fullName evidence="10">Autoinducer 2 import system permease protein LsrC</fullName>
    </recommendedName>
</protein>
<evidence type="ECO:0000256" key="2">
    <source>
        <dbReference type="ARBA" id="ARBA00011262"/>
    </source>
</evidence>
<evidence type="ECO:0000256" key="1">
    <source>
        <dbReference type="ARBA" id="ARBA00004651"/>
    </source>
</evidence>